<accession>A0A6B1F5A3</accession>
<organism evidence="1">
    <name type="scientific">Synechococcus sp. SB0676_bin_10</name>
    <dbReference type="NCBI Taxonomy" id="2604869"/>
    <lineage>
        <taxon>Bacteria</taxon>
        <taxon>Bacillati</taxon>
        <taxon>Cyanobacteriota</taxon>
        <taxon>Cyanophyceae</taxon>
        <taxon>Synechococcales</taxon>
        <taxon>Synechococcaceae</taxon>
        <taxon>Synechococcus</taxon>
    </lineage>
</organism>
<keyword evidence="1" id="KW-0547">Nucleotide-binding</keyword>
<keyword evidence="1" id="KW-0067">ATP-binding</keyword>
<name>A0A6B1F5A3_9SYNE</name>
<dbReference type="GO" id="GO:0005524">
    <property type="term" value="F:ATP binding"/>
    <property type="evidence" value="ECO:0007669"/>
    <property type="project" value="UniProtKB-KW"/>
</dbReference>
<dbReference type="EMBL" id="VYDO01000021">
    <property type="protein sequence ID" value="MYG37528.1"/>
    <property type="molecule type" value="Genomic_DNA"/>
</dbReference>
<reference evidence="1" key="1">
    <citation type="submission" date="2019-09" db="EMBL/GenBank/DDBJ databases">
        <title>Characterisation of the sponge microbiome using genome-centric metagenomics.</title>
        <authorList>
            <person name="Engelberts J.P."/>
            <person name="Robbins S.J."/>
            <person name="De Goeij J.M."/>
            <person name="Aranda M."/>
            <person name="Bell S.C."/>
            <person name="Webster N.S."/>
        </authorList>
    </citation>
    <scope>NUCLEOTIDE SEQUENCE</scope>
    <source>
        <strain evidence="1">SB0676_bin_10</strain>
    </source>
</reference>
<evidence type="ECO:0000313" key="1">
    <source>
        <dbReference type="EMBL" id="MYG37528.1"/>
    </source>
</evidence>
<protein>
    <submittedName>
        <fullName evidence="1">ATP-binding protein</fullName>
    </submittedName>
</protein>
<feature type="non-terminal residue" evidence="1">
    <location>
        <position position="417"/>
    </location>
</feature>
<proteinExistence type="predicted"/>
<sequence length="417" mass="45836">MTTDPMRPPTIYDLCRPRQDVLAGQIRDEDFAADLSQVLKGTAPELYKNPALFFANTHPTRGLKDLIQAVVGRLSGADNQLGSILRLDTSYGGGKTHALIGLNHILTAPRQIPNLEEFVDPTALPSQPVTVAVFDGENADPMNGRRMEGDILATTPWGELAVQLAGRSGYGRIRNSDQLGAAPPGAETLRELMGERPVLILMDELSIYLRKLKGPAAGQAAEQLTPFLTDLIKAVNSLPNAVLVFTLALGRGGQAVDAYGEENQRIDRIFAELESVTGRQVTALTPTSEDETVQVLCRRLFASIDRSRVGEVVRAYQDLWRPHAEALPPVGQVDERAEALRKGYPFHPELIETLMQKTSTLENFQRVRGMLRLLAQTVAQLWREQLGDATAIHLHHVDPGNERIRLEIATKLGLQAF</sequence>
<dbReference type="Pfam" id="PF04465">
    <property type="entry name" value="DUF499"/>
    <property type="match status" value="1"/>
</dbReference>
<gene>
    <name evidence="1" type="ORF">F4162_00525</name>
</gene>
<comment type="caution">
    <text evidence="1">The sequence shown here is derived from an EMBL/GenBank/DDBJ whole genome shotgun (WGS) entry which is preliminary data.</text>
</comment>
<dbReference type="AlphaFoldDB" id="A0A6B1F5A3"/>
<dbReference type="InterPro" id="IPR007555">
    <property type="entry name" value="DUF499"/>
</dbReference>